<reference evidence="2 3" key="1">
    <citation type="journal article" date="2016" name="BMC Genomics">
        <title>Combined genomic and structural analyses of a cultured magnetotactic bacterium reveals its niche adaptation to a dynamic environment.</title>
        <authorList>
            <person name="Araujo A.C."/>
            <person name="Morillo V."/>
            <person name="Cypriano J."/>
            <person name="Teixeira L.C."/>
            <person name="Leao P."/>
            <person name="Lyra S."/>
            <person name="Almeida L.G."/>
            <person name="Bazylinski D.A."/>
            <person name="Vasconcellos A.T."/>
            <person name="Abreu F."/>
            <person name="Lins U."/>
        </authorList>
    </citation>
    <scope>NUCLEOTIDE SEQUENCE [LARGE SCALE GENOMIC DNA]</scope>
    <source>
        <strain evidence="2 3">IT-1</strain>
    </source>
</reference>
<dbReference type="Pfam" id="PF02910">
    <property type="entry name" value="Succ_DH_flav_C"/>
    <property type="match status" value="1"/>
</dbReference>
<comment type="caution">
    <text evidence="2">The sequence shown here is derived from an EMBL/GenBank/DDBJ whole genome shotgun (WGS) entry which is preliminary data.</text>
</comment>
<dbReference type="AlphaFoldDB" id="A0A1Y2K9D3"/>
<evidence type="ECO:0000259" key="1">
    <source>
        <dbReference type="Pfam" id="PF02910"/>
    </source>
</evidence>
<accession>A0A1Y2K9D3</accession>
<sequence>MVSDKQINDRKEEIYKPLEHYTINRNEVVAGTVNPNYISPRQGLDRLQKLMDEYCGGVTVNYMTNEKLLNIGLQKMKLLEEDLEKVAAQDIHELLRAWELKHRHLAAESVFHHTLFRKETRWPGYYYRGDYMKVNDDDWHVLTVSRRDPETGEYTMEKAPLYHIVEKDA</sequence>
<feature type="domain" description="Fumarate reductase/succinate dehydrogenase flavoprotein-like C-terminal" evidence="1">
    <location>
        <begin position="46"/>
        <end position="161"/>
    </location>
</feature>
<dbReference type="EMBL" id="LVJN01000018">
    <property type="protein sequence ID" value="OSM05385.1"/>
    <property type="molecule type" value="Genomic_DNA"/>
</dbReference>
<dbReference type="InterPro" id="IPR036188">
    <property type="entry name" value="FAD/NAD-bd_sf"/>
</dbReference>
<proteinExistence type="predicted"/>
<dbReference type="InterPro" id="IPR037099">
    <property type="entry name" value="Fum_R/Succ_DH_flav-like_C_sf"/>
</dbReference>
<evidence type="ECO:0000313" key="2">
    <source>
        <dbReference type="EMBL" id="OSM05385.1"/>
    </source>
</evidence>
<keyword evidence="3" id="KW-1185">Reference proteome</keyword>
<name>A0A1Y2K9D3_9PROT</name>
<evidence type="ECO:0000313" key="3">
    <source>
        <dbReference type="Proteomes" id="UP000194003"/>
    </source>
</evidence>
<dbReference type="Gene3D" id="3.50.50.60">
    <property type="entry name" value="FAD/NAD(P)-binding domain"/>
    <property type="match status" value="1"/>
</dbReference>
<dbReference type="STRING" id="1434232.MAIT1_03566"/>
<dbReference type="SUPFAM" id="SSF46977">
    <property type="entry name" value="Succinate dehydrogenase/fumarate reductase flavoprotein C-terminal domain"/>
    <property type="match status" value="1"/>
</dbReference>
<organism evidence="2 3">
    <name type="scientific">Magnetofaba australis IT-1</name>
    <dbReference type="NCBI Taxonomy" id="1434232"/>
    <lineage>
        <taxon>Bacteria</taxon>
        <taxon>Pseudomonadati</taxon>
        <taxon>Pseudomonadota</taxon>
        <taxon>Magnetococcia</taxon>
        <taxon>Magnetococcales</taxon>
        <taxon>Magnetococcaceae</taxon>
        <taxon>Magnetofaba</taxon>
    </lineage>
</organism>
<gene>
    <name evidence="2" type="ORF">MAIT1_03566</name>
</gene>
<dbReference type="GO" id="GO:0016491">
    <property type="term" value="F:oxidoreductase activity"/>
    <property type="evidence" value="ECO:0007669"/>
    <property type="project" value="InterPro"/>
</dbReference>
<dbReference type="InterPro" id="IPR015939">
    <property type="entry name" value="Fum_Rdtase/Succ_DH_flav-like_C"/>
</dbReference>
<protein>
    <submittedName>
        <fullName evidence="2">Putative adenylylsulfate reductase</fullName>
    </submittedName>
</protein>
<dbReference type="Proteomes" id="UP000194003">
    <property type="component" value="Unassembled WGS sequence"/>
</dbReference>